<keyword evidence="7" id="KW-1185">Reference proteome</keyword>
<evidence type="ECO:0000313" key="7">
    <source>
        <dbReference type="Proteomes" id="UP000272400"/>
    </source>
</evidence>
<organism evidence="6 7">
    <name type="scientific">Actinocorallia herbida</name>
    <dbReference type="NCBI Taxonomy" id="58109"/>
    <lineage>
        <taxon>Bacteria</taxon>
        <taxon>Bacillati</taxon>
        <taxon>Actinomycetota</taxon>
        <taxon>Actinomycetes</taxon>
        <taxon>Streptosporangiales</taxon>
        <taxon>Thermomonosporaceae</taxon>
        <taxon>Actinocorallia</taxon>
    </lineage>
</organism>
<evidence type="ECO:0000256" key="2">
    <source>
        <dbReference type="ARBA" id="ARBA00023015"/>
    </source>
</evidence>
<protein>
    <submittedName>
        <fullName evidence="6">Putative transcriptional regulator</fullName>
    </submittedName>
</protein>
<gene>
    <name evidence="6" type="ORF">EDD29_2254</name>
</gene>
<name>A0A3N1CTU1_9ACTN</name>
<dbReference type="OrthoDB" id="9813987at2"/>
<dbReference type="GO" id="GO:0045892">
    <property type="term" value="P:negative regulation of DNA-templated transcription"/>
    <property type="evidence" value="ECO:0007669"/>
    <property type="project" value="InterPro"/>
</dbReference>
<reference evidence="6 7" key="1">
    <citation type="submission" date="2018-11" db="EMBL/GenBank/DDBJ databases">
        <title>Sequencing the genomes of 1000 actinobacteria strains.</title>
        <authorList>
            <person name="Klenk H.-P."/>
        </authorList>
    </citation>
    <scope>NUCLEOTIDE SEQUENCE [LARGE SCALE GENOMIC DNA]</scope>
    <source>
        <strain evidence="6 7">DSM 44254</strain>
    </source>
</reference>
<evidence type="ECO:0000256" key="1">
    <source>
        <dbReference type="ARBA" id="ARBA00011046"/>
    </source>
</evidence>
<dbReference type="EMBL" id="RJKE01000001">
    <property type="protein sequence ID" value="ROO84726.1"/>
    <property type="molecule type" value="Genomic_DNA"/>
</dbReference>
<feature type="region of interest" description="Disordered" evidence="5">
    <location>
        <begin position="1"/>
        <end position="23"/>
    </location>
</feature>
<dbReference type="Gene3D" id="1.10.10.10">
    <property type="entry name" value="Winged helix-like DNA-binding domain superfamily/Winged helix DNA-binding domain"/>
    <property type="match status" value="1"/>
</dbReference>
<dbReference type="SUPFAM" id="SSF46785">
    <property type="entry name" value="Winged helix' DNA-binding domain"/>
    <property type="match status" value="1"/>
</dbReference>
<dbReference type="Proteomes" id="UP000272400">
    <property type="component" value="Unassembled WGS sequence"/>
</dbReference>
<dbReference type="InterPro" id="IPR036388">
    <property type="entry name" value="WH-like_DNA-bd_sf"/>
</dbReference>
<keyword evidence="3" id="KW-0238">DNA-binding</keyword>
<proteinExistence type="inferred from homology"/>
<dbReference type="InterPro" id="IPR036390">
    <property type="entry name" value="WH_DNA-bd_sf"/>
</dbReference>
<keyword evidence="2" id="KW-0805">Transcription regulation</keyword>
<dbReference type="GO" id="GO:0003677">
    <property type="term" value="F:DNA binding"/>
    <property type="evidence" value="ECO:0007669"/>
    <property type="project" value="UniProtKB-KW"/>
</dbReference>
<accession>A0A3N1CTU1</accession>
<dbReference type="RefSeq" id="WP_123664303.1">
    <property type="nucleotide sequence ID" value="NZ_RJKE01000001.1"/>
</dbReference>
<evidence type="ECO:0000256" key="5">
    <source>
        <dbReference type="SAM" id="MobiDB-lite"/>
    </source>
</evidence>
<evidence type="ECO:0000256" key="4">
    <source>
        <dbReference type="ARBA" id="ARBA00023163"/>
    </source>
</evidence>
<dbReference type="InterPro" id="IPR005650">
    <property type="entry name" value="BlaI_family"/>
</dbReference>
<dbReference type="AlphaFoldDB" id="A0A3N1CTU1"/>
<sequence>MSTPSSSGPDKGSGRRKSGQLEGQIVTVLTEAGRGLTPGEVRDRLPELSYSTVVTILTRLFEKGAATRRRDGRAYRYEAVSDAAALVAGRMSRLLAEEPDRTSVLRHFMSTLDEGDEEFLRALLNDPED</sequence>
<dbReference type="Pfam" id="PF03965">
    <property type="entry name" value="Penicillinase_R"/>
    <property type="match status" value="1"/>
</dbReference>
<keyword evidence="4" id="KW-0804">Transcription</keyword>
<evidence type="ECO:0000313" key="6">
    <source>
        <dbReference type="EMBL" id="ROO84726.1"/>
    </source>
</evidence>
<comment type="caution">
    <text evidence="6">The sequence shown here is derived from an EMBL/GenBank/DDBJ whole genome shotgun (WGS) entry which is preliminary data.</text>
</comment>
<comment type="similarity">
    <text evidence="1">Belongs to the BlaI transcriptional regulatory family.</text>
</comment>
<evidence type="ECO:0000256" key="3">
    <source>
        <dbReference type="ARBA" id="ARBA00023125"/>
    </source>
</evidence>